<protein>
    <submittedName>
        <fullName evidence="3">Variable surface protein</fullName>
    </submittedName>
</protein>
<dbReference type="AlphaFoldDB" id="A0A1Y1JAW6"/>
<dbReference type="InterPro" id="IPR008780">
    <property type="entry name" value="Plasmodium_Vir"/>
</dbReference>
<organism evidence="3 4">
    <name type="scientific">Plasmodium gonderi</name>
    <dbReference type="NCBI Taxonomy" id="77519"/>
    <lineage>
        <taxon>Eukaryota</taxon>
        <taxon>Sar</taxon>
        <taxon>Alveolata</taxon>
        <taxon>Apicomplexa</taxon>
        <taxon>Aconoidasida</taxon>
        <taxon>Haemosporida</taxon>
        <taxon>Plasmodiidae</taxon>
        <taxon>Plasmodium</taxon>
        <taxon>Plasmodium (Plasmodium)</taxon>
    </lineage>
</organism>
<dbReference type="RefSeq" id="XP_028541989.1">
    <property type="nucleotide sequence ID" value="XM_028686188.1"/>
</dbReference>
<keyword evidence="4" id="KW-1185">Reference proteome</keyword>
<proteinExistence type="predicted"/>
<dbReference type="OrthoDB" id="387669at2759"/>
<keyword evidence="2" id="KW-0472">Membrane</keyword>
<reference evidence="4" key="1">
    <citation type="submission" date="2017-04" db="EMBL/GenBank/DDBJ databases">
        <title>Plasmodium gonderi genome.</title>
        <authorList>
            <person name="Arisue N."/>
            <person name="Honma H."/>
            <person name="Kawai S."/>
            <person name="Tougan T."/>
            <person name="Tanabe K."/>
            <person name="Horii T."/>
        </authorList>
    </citation>
    <scope>NUCLEOTIDE SEQUENCE [LARGE SCALE GENOMIC DNA]</scope>
    <source>
        <strain evidence="4">ATCC 30045</strain>
    </source>
</reference>
<accession>A0A1Y1JAW6</accession>
<sequence length="475" mass="56383">MSSGTDNFLKNLCDDKNEHFKDLPSCDVYNKIKNGVVNYKEYDSYCENYCKKMCCNVCCYNFFKVGRNECSDDSRNTCEKEYNACQEDICKEKLKKRYKECKGINWEKLMRGDTVCKDVMNEENLVECKKVINNEQLCTEYKQCIEDIDKEKLKDNYIEPCKKICKGVIKLSIILSSETNLRDKCSYFSYWAYKELWNVTNGNSNNKLDPCVSDILQKVIWTINYYDAKDNPCYFYFDEDFNAWKNEKYLHDYFKNCSQIKSNLGESKNDVSKKEEYCKYIGNIAPLYKDYLGYCCTYFFLHGNFWDKCPNFFNCDKQYNPYNMLKELDCKDQLKDFSEGLIDVLEIDRDVIEKSKETRLSRRGRSTEKQEMKVPFRISHPVTTNSLIKDDISLTSDPIYVTILFSYTILGMFFLFFLFYKFTPLGSLINRKTIKKKQMNRNFQENSKRKLPSRKLQQVQGNTRKKRISIAYNSE</sequence>
<comment type="caution">
    <text evidence="3">The sequence shown here is derived from an EMBL/GenBank/DDBJ whole genome shotgun (WGS) entry which is preliminary data.</text>
</comment>
<evidence type="ECO:0000313" key="3">
    <source>
        <dbReference type="EMBL" id="GAW79400.1"/>
    </source>
</evidence>
<dbReference type="Proteomes" id="UP000195521">
    <property type="component" value="Unassembled WGS sequence"/>
</dbReference>
<gene>
    <name evidence="3" type="ORF">PGO_032070</name>
</gene>
<dbReference type="EMBL" id="BDQF01000003">
    <property type="protein sequence ID" value="GAW79400.1"/>
    <property type="molecule type" value="Genomic_DNA"/>
</dbReference>
<evidence type="ECO:0000256" key="1">
    <source>
        <dbReference type="SAM" id="MobiDB-lite"/>
    </source>
</evidence>
<feature type="transmembrane region" description="Helical" evidence="2">
    <location>
        <begin position="399"/>
        <end position="422"/>
    </location>
</feature>
<evidence type="ECO:0000256" key="2">
    <source>
        <dbReference type="SAM" id="Phobius"/>
    </source>
</evidence>
<feature type="region of interest" description="Disordered" evidence="1">
    <location>
        <begin position="440"/>
        <end position="465"/>
    </location>
</feature>
<dbReference type="GeneID" id="39746111"/>
<keyword evidence="2" id="KW-1133">Transmembrane helix</keyword>
<evidence type="ECO:0000313" key="4">
    <source>
        <dbReference type="Proteomes" id="UP000195521"/>
    </source>
</evidence>
<name>A0A1Y1JAW6_PLAGO</name>
<keyword evidence="2" id="KW-0812">Transmembrane</keyword>
<dbReference type="Pfam" id="PF05795">
    <property type="entry name" value="Plasmodium_Vir"/>
    <property type="match status" value="1"/>
</dbReference>